<dbReference type="Gene3D" id="1.10.10.60">
    <property type="entry name" value="Homeodomain-like"/>
    <property type="match status" value="1"/>
</dbReference>
<comment type="caution">
    <text evidence="11">The sequence shown here is derived from an EMBL/GenBank/DDBJ whole genome shotgun (WGS) entry which is preliminary data.</text>
</comment>
<dbReference type="InterPro" id="IPR007634">
    <property type="entry name" value="RNA_pol_sigma_54_DNA-bd"/>
</dbReference>
<evidence type="ECO:0000256" key="3">
    <source>
        <dbReference type="ARBA" id="ARBA00022679"/>
    </source>
</evidence>
<dbReference type="PANTHER" id="PTHR32248:SF4">
    <property type="entry name" value="RNA POLYMERASE SIGMA-54 FACTOR"/>
    <property type="match status" value="1"/>
</dbReference>
<feature type="domain" description="RNA polymerase sigma factor 54 core-binding" evidence="10">
    <location>
        <begin position="87"/>
        <end position="269"/>
    </location>
</feature>
<keyword evidence="3" id="KW-0808">Transferase</keyword>
<keyword evidence="12" id="KW-1185">Reference proteome</keyword>
<dbReference type="InterPro" id="IPR007046">
    <property type="entry name" value="RNA_pol_sigma_54_core-bd"/>
</dbReference>
<evidence type="ECO:0000256" key="8">
    <source>
        <dbReference type="ARBA" id="ARBA00023163"/>
    </source>
</evidence>
<dbReference type="PROSITE" id="PS00718">
    <property type="entry name" value="SIGMA54_2"/>
    <property type="match status" value="1"/>
</dbReference>
<dbReference type="InterPro" id="IPR000394">
    <property type="entry name" value="RNA_pol_sigma_54"/>
</dbReference>
<accession>A0A2N0ZDT9</accession>
<dbReference type="Pfam" id="PF04963">
    <property type="entry name" value="Sigma54_CBD"/>
    <property type="match status" value="1"/>
</dbReference>
<dbReference type="GO" id="GO:0000428">
    <property type="term" value="C:DNA-directed RNA polymerase complex"/>
    <property type="evidence" value="ECO:0007669"/>
    <property type="project" value="UniProtKB-KW"/>
</dbReference>
<keyword evidence="2" id="KW-0240">DNA-directed RNA polymerase</keyword>
<evidence type="ECO:0000256" key="6">
    <source>
        <dbReference type="ARBA" id="ARBA00023082"/>
    </source>
</evidence>
<gene>
    <name evidence="11" type="primary">rpoN</name>
    <name evidence="11" type="ORF">CWS20_17570</name>
</gene>
<dbReference type="GO" id="GO:0003677">
    <property type="term" value="F:DNA binding"/>
    <property type="evidence" value="ECO:0007669"/>
    <property type="project" value="UniProtKB-KW"/>
</dbReference>
<dbReference type="EMBL" id="PISD01000039">
    <property type="protein sequence ID" value="PKG27663.1"/>
    <property type="molecule type" value="Genomic_DNA"/>
</dbReference>
<dbReference type="GO" id="GO:0016779">
    <property type="term" value="F:nucleotidyltransferase activity"/>
    <property type="evidence" value="ECO:0007669"/>
    <property type="project" value="UniProtKB-KW"/>
</dbReference>
<name>A0A2N0ZDT9_9BACI</name>
<reference evidence="11 12" key="1">
    <citation type="journal article" date="2010" name="Int. J. Syst. Evol. Microbiol.">
        <title>Bacillus horneckiae sp. nov., isolated from a spacecraft-assembly clean room.</title>
        <authorList>
            <person name="Vaishampayan P."/>
            <person name="Probst A."/>
            <person name="Krishnamurthi S."/>
            <person name="Ghosh S."/>
            <person name="Osman S."/>
            <person name="McDowall A."/>
            <person name="Ruckmani A."/>
            <person name="Mayilraj S."/>
            <person name="Venkateswaran K."/>
        </authorList>
    </citation>
    <scope>NUCLEOTIDE SEQUENCE [LARGE SCALE GENOMIC DNA]</scope>
    <source>
        <strain evidence="12">1PO1SC</strain>
    </source>
</reference>
<dbReference type="AlphaFoldDB" id="A0A2N0ZDT9"/>
<dbReference type="STRING" id="549687.GCA_001636335_02775"/>
<evidence type="ECO:0000259" key="9">
    <source>
        <dbReference type="Pfam" id="PF04552"/>
    </source>
</evidence>
<organism evidence="11 12">
    <name type="scientific">Cytobacillus horneckiae</name>
    <dbReference type="NCBI Taxonomy" id="549687"/>
    <lineage>
        <taxon>Bacteria</taxon>
        <taxon>Bacillati</taxon>
        <taxon>Bacillota</taxon>
        <taxon>Bacilli</taxon>
        <taxon>Bacillales</taxon>
        <taxon>Bacillaceae</taxon>
        <taxon>Cytobacillus</taxon>
    </lineage>
</organism>
<keyword evidence="4" id="KW-0548">Nucleotidyltransferase</keyword>
<evidence type="ECO:0000256" key="1">
    <source>
        <dbReference type="ARBA" id="ARBA00008798"/>
    </source>
</evidence>
<dbReference type="GO" id="GO:0001216">
    <property type="term" value="F:DNA-binding transcription activator activity"/>
    <property type="evidence" value="ECO:0007669"/>
    <property type="project" value="InterPro"/>
</dbReference>
<dbReference type="PANTHER" id="PTHR32248">
    <property type="entry name" value="RNA POLYMERASE SIGMA-54 FACTOR"/>
    <property type="match status" value="1"/>
</dbReference>
<evidence type="ECO:0000256" key="5">
    <source>
        <dbReference type="ARBA" id="ARBA00023015"/>
    </source>
</evidence>
<dbReference type="Gene3D" id="1.10.10.1330">
    <property type="entry name" value="RNA polymerase sigma-54 factor, core-binding domain"/>
    <property type="match status" value="1"/>
</dbReference>
<evidence type="ECO:0000313" key="11">
    <source>
        <dbReference type="EMBL" id="PKG27663.1"/>
    </source>
</evidence>
<dbReference type="Pfam" id="PF04552">
    <property type="entry name" value="Sigma54_DBD"/>
    <property type="match status" value="1"/>
</dbReference>
<evidence type="ECO:0000256" key="4">
    <source>
        <dbReference type="ARBA" id="ARBA00022695"/>
    </source>
</evidence>
<sequence length="444" mass="51863">MNMKAGLWQQQTLKLTMTQELTQAIALLQYNTQELSAFLENKALENPLLQIESSNVQSMDPRYDRVKPSKVKFEKDKQNWIEQLGAKQTMSLQEYLHSQLAIAVMDDKEVKMVSHLIDNLDENGYLKVDTNEIARYYHASKEEMNEAIIELQCLEPAGVGARDLQECLLLQLQRMTPHNELAEKIIEEYFLLFAEKKWKDISKRLDVDLKDIQEVFDLVQTLDPRPASNFQDEQTAYITPEVVIAWNGESFTVSILDDVLPKISFNNQYFQKFQTGSDQQVNRFLQEKKQDYQWIFRSIEQRKETLLKVSLKIVERQPDFFMKGPNYLKPMTMKEIADELEIHESTVSRAVREKYAQTPFGTYELRSFFSSTIKTTSFENTSSQQVKNVISQMVKDENKKKPLSDQEIVNRLKDEEGMVISRRTVAKYRDQLGIPSSSKRKRYD</sequence>
<feature type="domain" description="RNA polymerase sigma factor 54 DNA-binding" evidence="9">
    <location>
        <begin position="283"/>
        <end position="442"/>
    </location>
</feature>
<keyword evidence="7" id="KW-0238">DNA-binding</keyword>
<dbReference type="GO" id="GO:0006352">
    <property type="term" value="P:DNA-templated transcription initiation"/>
    <property type="evidence" value="ECO:0007669"/>
    <property type="project" value="InterPro"/>
</dbReference>
<evidence type="ECO:0000259" key="10">
    <source>
        <dbReference type="Pfam" id="PF04963"/>
    </source>
</evidence>
<keyword evidence="5" id="KW-0805">Transcription regulation</keyword>
<evidence type="ECO:0000256" key="7">
    <source>
        <dbReference type="ARBA" id="ARBA00023125"/>
    </source>
</evidence>
<dbReference type="PIRSF" id="PIRSF000774">
    <property type="entry name" value="RpoN"/>
    <property type="match status" value="1"/>
</dbReference>
<dbReference type="RefSeq" id="WP_066190042.1">
    <property type="nucleotide sequence ID" value="NZ_JAFDQP010000001.1"/>
</dbReference>
<dbReference type="PROSITE" id="PS50044">
    <property type="entry name" value="SIGMA54_3"/>
    <property type="match status" value="1"/>
</dbReference>
<dbReference type="PRINTS" id="PR00045">
    <property type="entry name" value="SIGMA54FCT"/>
</dbReference>
<evidence type="ECO:0000313" key="12">
    <source>
        <dbReference type="Proteomes" id="UP000233343"/>
    </source>
</evidence>
<protein>
    <submittedName>
        <fullName evidence="11">RNA polymerase sigma-54 factor</fullName>
    </submittedName>
</protein>
<comment type="similarity">
    <text evidence="1">Belongs to the sigma-54 factor family.</text>
</comment>
<dbReference type="Proteomes" id="UP000233343">
    <property type="component" value="Unassembled WGS sequence"/>
</dbReference>
<dbReference type="Pfam" id="PF00309">
    <property type="entry name" value="Sigma54_AID"/>
    <property type="match status" value="1"/>
</dbReference>
<dbReference type="PROSITE" id="PS00717">
    <property type="entry name" value="SIGMA54_1"/>
    <property type="match status" value="1"/>
</dbReference>
<dbReference type="InterPro" id="IPR038709">
    <property type="entry name" value="RpoN_core-bd_sf"/>
</dbReference>
<dbReference type="NCBIfam" id="TIGR02395">
    <property type="entry name" value="rpoN_sigma"/>
    <property type="match status" value="1"/>
</dbReference>
<proteinExistence type="inferred from homology"/>
<keyword evidence="8" id="KW-0804">Transcription</keyword>
<evidence type="ECO:0000256" key="2">
    <source>
        <dbReference type="ARBA" id="ARBA00022478"/>
    </source>
</evidence>
<dbReference type="GO" id="GO:0016987">
    <property type="term" value="F:sigma factor activity"/>
    <property type="evidence" value="ECO:0007669"/>
    <property type="project" value="UniProtKB-KW"/>
</dbReference>
<keyword evidence="6" id="KW-0731">Sigma factor</keyword>